<dbReference type="Proteomes" id="UP001056120">
    <property type="component" value="Linkage Group LG23"/>
</dbReference>
<evidence type="ECO:0000313" key="2">
    <source>
        <dbReference type="Proteomes" id="UP001056120"/>
    </source>
</evidence>
<dbReference type="EMBL" id="CM042040">
    <property type="protein sequence ID" value="KAI3716957.1"/>
    <property type="molecule type" value="Genomic_DNA"/>
</dbReference>
<reference evidence="1 2" key="2">
    <citation type="journal article" date="2022" name="Mol. Ecol. Resour.">
        <title>The genomes of chicory, endive, great burdock and yacon provide insights into Asteraceae paleo-polyploidization history and plant inulin production.</title>
        <authorList>
            <person name="Fan W."/>
            <person name="Wang S."/>
            <person name="Wang H."/>
            <person name="Wang A."/>
            <person name="Jiang F."/>
            <person name="Liu H."/>
            <person name="Zhao H."/>
            <person name="Xu D."/>
            <person name="Zhang Y."/>
        </authorList>
    </citation>
    <scope>NUCLEOTIDE SEQUENCE [LARGE SCALE GENOMIC DNA]</scope>
    <source>
        <strain evidence="2">cv. Yunnan</strain>
        <tissue evidence="1">Leaves</tissue>
    </source>
</reference>
<comment type="caution">
    <text evidence="1">The sequence shown here is derived from an EMBL/GenBank/DDBJ whole genome shotgun (WGS) entry which is preliminary data.</text>
</comment>
<name>A0ACB9B3G9_9ASTR</name>
<sequence>MLNSYSTIAWAASISNGMQENVQYGYRGKNPSETTFNFLNALGGVAFAYAGHNVVLEIQATMHNVLISLRKPKWLIAAANMFVFIHVIGSYQIYAMPVFDMTETFLVKKWKFEPSKILPFTMFVGITLPFFGGLLGFFGGFAFAPTTYFLPCIMWLAIYKPKKFSLSWCTNWICIFLGLCLMILAPIGGLQDIIKEAKTYNFYS</sequence>
<accession>A0ACB9B3G9</accession>
<organism evidence="1 2">
    <name type="scientific">Smallanthus sonchifolius</name>
    <dbReference type="NCBI Taxonomy" id="185202"/>
    <lineage>
        <taxon>Eukaryota</taxon>
        <taxon>Viridiplantae</taxon>
        <taxon>Streptophyta</taxon>
        <taxon>Embryophyta</taxon>
        <taxon>Tracheophyta</taxon>
        <taxon>Spermatophyta</taxon>
        <taxon>Magnoliopsida</taxon>
        <taxon>eudicotyledons</taxon>
        <taxon>Gunneridae</taxon>
        <taxon>Pentapetalae</taxon>
        <taxon>asterids</taxon>
        <taxon>campanulids</taxon>
        <taxon>Asterales</taxon>
        <taxon>Asteraceae</taxon>
        <taxon>Asteroideae</taxon>
        <taxon>Heliantheae alliance</taxon>
        <taxon>Millerieae</taxon>
        <taxon>Smallanthus</taxon>
    </lineage>
</organism>
<proteinExistence type="predicted"/>
<protein>
    <submittedName>
        <fullName evidence="1">Uncharacterized protein</fullName>
    </submittedName>
</protein>
<reference evidence="2" key="1">
    <citation type="journal article" date="2022" name="Mol. Ecol. Resour.">
        <title>The genomes of chicory, endive, great burdock and yacon provide insights into Asteraceae palaeo-polyploidization history and plant inulin production.</title>
        <authorList>
            <person name="Fan W."/>
            <person name="Wang S."/>
            <person name="Wang H."/>
            <person name="Wang A."/>
            <person name="Jiang F."/>
            <person name="Liu H."/>
            <person name="Zhao H."/>
            <person name="Xu D."/>
            <person name="Zhang Y."/>
        </authorList>
    </citation>
    <scope>NUCLEOTIDE SEQUENCE [LARGE SCALE GENOMIC DNA]</scope>
    <source>
        <strain evidence="2">cv. Yunnan</strain>
    </source>
</reference>
<gene>
    <name evidence="1" type="ORF">L1987_68208</name>
</gene>
<evidence type="ECO:0000313" key="1">
    <source>
        <dbReference type="EMBL" id="KAI3716957.1"/>
    </source>
</evidence>
<keyword evidence="2" id="KW-1185">Reference proteome</keyword>